<proteinExistence type="predicted"/>
<gene>
    <name evidence="2" type="ORF">MYCFIDRAFT_78852</name>
</gene>
<dbReference type="GeneID" id="19341520"/>
<feature type="compositionally biased region" description="Polar residues" evidence="1">
    <location>
        <begin position="172"/>
        <end position="194"/>
    </location>
</feature>
<evidence type="ECO:0000313" key="3">
    <source>
        <dbReference type="Proteomes" id="UP000016932"/>
    </source>
</evidence>
<dbReference type="HOGENOM" id="CLU_513999_0_0_1"/>
<name>M3AX71_PSEFD</name>
<dbReference type="EMBL" id="KB446559">
    <property type="protein sequence ID" value="EME81688.1"/>
    <property type="molecule type" value="Genomic_DNA"/>
</dbReference>
<dbReference type="VEuPathDB" id="FungiDB:MYCFIDRAFT_78852"/>
<organism evidence="2 3">
    <name type="scientific">Pseudocercospora fijiensis (strain CIRAD86)</name>
    <name type="common">Black leaf streak disease fungus</name>
    <name type="synonym">Mycosphaerella fijiensis</name>
    <dbReference type="NCBI Taxonomy" id="383855"/>
    <lineage>
        <taxon>Eukaryota</taxon>
        <taxon>Fungi</taxon>
        <taxon>Dikarya</taxon>
        <taxon>Ascomycota</taxon>
        <taxon>Pezizomycotina</taxon>
        <taxon>Dothideomycetes</taxon>
        <taxon>Dothideomycetidae</taxon>
        <taxon>Mycosphaerellales</taxon>
        <taxon>Mycosphaerellaceae</taxon>
        <taxon>Pseudocercospora</taxon>
    </lineage>
</organism>
<evidence type="ECO:0000313" key="2">
    <source>
        <dbReference type="EMBL" id="EME81688.1"/>
    </source>
</evidence>
<dbReference type="Proteomes" id="UP000016932">
    <property type="component" value="Unassembled WGS sequence"/>
</dbReference>
<dbReference type="AlphaFoldDB" id="M3AX71"/>
<dbReference type="KEGG" id="pfj:MYCFIDRAFT_78852"/>
<evidence type="ECO:0000256" key="1">
    <source>
        <dbReference type="SAM" id="MobiDB-lite"/>
    </source>
</evidence>
<sequence>MQSRMPIYAYGHDCELPAFSSPAPIEATRIRRGSGFAGIIATRTGTDEIQPHYLEHIEQSSQNPAVTESLPMHLPMAIPMPVPMSLQSAELSAGHAGEITYPASSTQQAQPPSSQLGVTGKITRIMNHLRFKRKASDDIPSPPSKRGRTPEDPGVAHSRSAIICPASEISETDQGSPDSSTPAPLAVKSSQRGPSTRKLDSDGRNTANGGTDTQLDPLCGEEGGKVKQKLNANEINDALARMSHDILETTESVLVFLGLQQKRLVDSPCVRQPSEDLKRLYETCWGPEWSNIEQQMEPHDGLSASNVLRALTACYVHCFIFNDASTSQDEFCSNLNSALLADAEAERLFFALAIDNEPDRLAAVGPAANLYPQPLETAVQEDQSPQSMFDAHAHAAASRLTNILQPHIQSLVNLATVLQKFQGEAHGWCSEFTSSMATVFSAAIDLKCRLIDSNYKYGFFWPTAGSPVDTTVMKLAHKLPGRGSQEVAFTLFPGIRVDFGLSRASWPVKTADVVARLQANNAAEDILMYG</sequence>
<dbReference type="RefSeq" id="XP_007927183.1">
    <property type="nucleotide sequence ID" value="XM_007928992.1"/>
</dbReference>
<keyword evidence="3" id="KW-1185">Reference proteome</keyword>
<protein>
    <submittedName>
        <fullName evidence="2">Uncharacterized protein</fullName>
    </submittedName>
</protein>
<dbReference type="OrthoDB" id="10435807at2759"/>
<reference evidence="2 3" key="1">
    <citation type="journal article" date="2012" name="PLoS Pathog.">
        <title>Diverse lifestyles and strategies of plant pathogenesis encoded in the genomes of eighteen Dothideomycetes fungi.</title>
        <authorList>
            <person name="Ohm R.A."/>
            <person name="Feau N."/>
            <person name="Henrissat B."/>
            <person name="Schoch C.L."/>
            <person name="Horwitz B.A."/>
            <person name="Barry K.W."/>
            <person name="Condon B.J."/>
            <person name="Copeland A.C."/>
            <person name="Dhillon B."/>
            <person name="Glaser F."/>
            <person name="Hesse C.N."/>
            <person name="Kosti I."/>
            <person name="LaButti K."/>
            <person name="Lindquist E.A."/>
            <person name="Lucas S."/>
            <person name="Salamov A.A."/>
            <person name="Bradshaw R.E."/>
            <person name="Ciuffetti L."/>
            <person name="Hamelin R.C."/>
            <person name="Kema G.H.J."/>
            <person name="Lawrence C."/>
            <person name="Scott J.A."/>
            <person name="Spatafora J.W."/>
            <person name="Turgeon B.G."/>
            <person name="de Wit P.J.G.M."/>
            <person name="Zhong S."/>
            <person name="Goodwin S.B."/>
            <person name="Grigoriev I.V."/>
        </authorList>
    </citation>
    <scope>NUCLEOTIDE SEQUENCE [LARGE SCALE GENOMIC DNA]</scope>
    <source>
        <strain evidence="2 3">CIRAD86</strain>
    </source>
</reference>
<feature type="compositionally biased region" description="Polar residues" evidence="1">
    <location>
        <begin position="204"/>
        <end position="214"/>
    </location>
</feature>
<feature type="region of interest" description="Disordered" evidence="1">
    <location>
        <begin position="129"/>
        <end position="222"/>
    </location>
</feature>
<accession>M3AX71</accession>